<organism evidence="1 2">
    <name type="scientific">Spiromyces aspiralis</name>
    <dbReference type="NCBI Taxonomy" id="68401"/>
    <lineage>
        <taxon>Eukaryota</taxon>
        <taxon>Fungi</taxon>
        <taxon>Fungi incertae sedis</taxon>
        <taxon>Zoopagomycota</taxon>
        <taxon>Kickxellomycotina</taxon>
        <taxon>Kickxellomycetes</taxon>
        <taxon>Kickxellales</taxon>
        <taxon>Kickxellaceae</taxon>
        <taxon>Spiromyces</taxon>
    </lineage>
</organism>
<dbReference type="Proteomes" id="UP001145114">
    <property type="component" value="Unassembled WGS sequence"/>
</dbReference>
<name>A0ACC1HDN6_9FUNG</name>
<evidence type="ECO:0000313" key="1">
    <source>
        <dbReference type="EMBL" id="KAJ1673377.1"/>
    </source>
</evidence>
<keyword evidence="2" id="KW-1185">Reference proteome</keyword>
<proteinExistence type="predicted"/>
<reference evidence="1" key="1">
    <citation type="submission" date="2022-06" db="EMBL/GenBank/DDBJ databases">
        <title>Phylogenomic reconstructions and comparative analyses of Kickxellomycotina fungi.</title>
        <authorList>
            <person name="Reynolds N.K."/>
            <person name="Stajich J.E."/>
            <person name="Barry K."/>
            <person name="Grigoriev I.V."/>
            <person name="Crous P."/>
            <person name="Smith M.E."/>
        </authorList>
    </citation>
    <scope>NUCLEOTIDE SEQUENCE</scope>
    <source>
        <strain evidence="1">RSA 2271</strain>
    </source>
</reference>
<protein>
    <submittedName>
        <fullName evidence="1">Transcription elongation factor spt5</fullName>
    </submittedName>
</protein>
<keyword evidence="1" id="KW-0648">Protein biosynthesis</keyword>
<accession>A0ACC1HDN6</accession>
<dbReference type="EMBL" id="JAMZIH010007024">
    <property type="protein sequence ID" value="KAJ1673377.1"/>
    <property type="molecule type" value="Genomic_DNA"/>
</dbReference>
<gene>
    <name evidence="1" type="primary">SPT5_3</name>
    <name evidence="1" type="ORF">EV182_005357</name>
</gene>
<keyword evidence="1" id="KW-0251">Elongation factor</keyword>
<feature type="non-terminal residue" evidence="1">
    <location>
        <position position="414"/>
    </location>
</feature>
<sequence length="414" mass="43622">MAGVTGVVTGVEGDNIIKVTLELGGLMKEKQASFSFPAHHLRKRFREGDHVQVLNGRYKDETGMVISVEESIVTILSDLNLDEIRVFAKDLRESTDTTSASTQAAGNIELYDMVNLGGVEVGIVTKIENGSLRVLDQNGETRHMRPDQVTPIRKNTRNNVAIDGQGNTVGVGDKVREIGGAQREGSVLQLNRFVAFVQSREHADNGGVFAVRTRNIANTAAKPASMAPNPYGGGPRDRGGMPMRGRGRGRGGFGGRGRDRAIGKSVIIVRGPYKGYLGIVKESDGAMARVELHTDARVVTIEKDKLCLRGPNGERIPLSDMGPGPAPGGFSAPPSERQDSWGYGPPSGSRTPSRAGSVYGDGSQTSSWQGSTAWGDNGGSGWGSGAKTPAWGGGVPETPGVPTPSAGSIPPETP</sequence>
<evidence type="ECO:0000313" key="2">
    <source>
        <dbReference type="Proteomes" id="UP001145114"/>
    </source>
</evidence>
<comment type="caution">
    <text evidence="1">The sequence shown here is derived from an EMBL/GenBank/DDBJ whole genome shotgun (WGS) entry which is preliminary data.</text>
</comment>